<keyword evidence="6" id="KW-0934">Plastid</keyword>
<dbReference type="GO" id="GO:0005840">
    <property type="term" value="C:ribosome"/>
    <property type="evidence" value="ECO:0007669"/>
    <property type="project" value="UniProtKB-KW"/>
</dbReference>
<evidence type="ECO:0000256" key="4">
    <source>
        <dbReference type="ARBA" id="ARBA00035276"/>
    </source>
</evidence>
<evidence type="ECO:0000256" key="2">
    <source>
        <dbReference type="ARBA" id="ARBA00022980"/>
    </source>
</evidence>
<dbReference type="NCBIfam" id="TIGR01023">
    <property type="entry name" value="rpmG_bact"/>
    <property type="match status" value="1"/>
</dbReference>
<dbReference type="InterPro" id="IPR001705">
    <property type="entry name" value="Ribosomal_bL33"/>
</dbReference>
<organism evidence="6">
    <name type="scientific">Phyllocladus trichomanoides</name>
    <name type="common">celery pine</name>
    <dbReference type="NCBI Taxonomy" id="50184"/>
    <lineage>
        <taxon>Eukaryota</taxon>
        <taxon>Viridiplantae</taxon>
        <taxon>Streptophyta</taxon>
        <taxon>Embryophyta</taxon>
        <taxon>Tracheophyta</taxon>
        <taxon>Spermatophyta</taxon>
        <taxon>Pinopsida</taxon>
        <taxon>Pinidae</taxon>
        <taxon>Conifers II</taxon>
        <taxon>Araucariales</taxon>
        <taxon>Podocarpaceae</taxon>
        <taxon>Phyllocladus</taxon>
    </lineage>
</organism>
<proteinExistence type="inferred from homology"/>
<dbReference type="PANTHER" id="PTHR43168:SF2">
    <property type="entry name" value="LARGE RIBOSOMAL SUBUNIT PROTEIN BL33C"/>
    <property type="match status" value="1"/>
</dbReference>
<dbReference type="SUPFAM" id="SSF57829">
    <property type="entry name" value="Zn-binding ribosomal proteins"/>
    <property type="match status" value="1"/>
</dbReference>
<sequence>MQYIYIKSKFMVKGGDGRVTITLECTSCTLDSVDKKSAGISRYTTRKNRHNTPSRLELKKFCPYCYKHTLHGEIKN</sequence>
<dbReference type="InterPro" id="IPR018264">
    <property type="entry name" value="Ribosomal_bL33_CS"/>
</dbReference>
<evidence type="ECO:0000256" key="3">
    <source>
        <dbReference type="ARBA" id="ARBA00023274"/>
    </source>
</evidence>
<dbReference type="GO" id="GO:0006412">
    <property type="term" value="P:translation"/>
    <property type="evidence" value="ECO:0007669"/>
    <property type="project" value="UniProtKB-UniRule"/>
</dbReference>
<dbReference type="InterPro" id="IPR011332">
    <property type="entry name" value="Ribosomal_zn-bd"/>
</dbReference>
<comment type="subcellular location">
    <subcellularLocation>
        <location evidence="5">Plastid</location>
        <location evidence="5">Chloroplast</location>
    </subcellularLocation>
</comment>
<dbReference type="GO" id="GO:1990904">
    <property type="term" value="C:ribonucleoprotein complex"/>
    <property type="evidence" value="ECO:0007669"/>
    <property type="project" value="UniProtKB-KW"/>
</dbReference>
<geneLocation type="chloroplast" evidence="6"/>
<dbReference type="AlphaFoldDB" id="A0A8F8XAZ3"/>
<evidence type="ECO:0000313" key="6">
    <source>
        <dbReference type="EMBL" id="QYB22095.1"/>
    </source>
</evidence>
<reference evidence="6" key="1">
    <citation type="journal article" date="2021" name="Nat. Plants">
        <title>Gene duplications and phylogenomic conflict underlie major pulses of phenotypic evolution in gymnosperms.</title>
        <authorList>
            <person name="Stull G.W."/>
            <person name="Qu X.J."/>
            <person name="Parins-Fukuchi C."/>
            <person name="Yang Y.Y."/>
            <person name="Yang J.B."/>
            <person name="Yang Z.Y."/>
            <person name="Hu Y."/>
            <person name="Ma H."/>
            <person name="Soltis P.S."/>
            <person name="Soltis D.E."/>
            <person name="Li D.Z."/>
            <person name="Smith S.A."/>
            <person name="Yi T.S."/>
        </authorList>
    </citation>
    <scope>NUCLEOTIDE SEQUENCE</scope>
</reference>
<keyword evidence="2 5" id="KW-0689">Ribosomal protein</keyword>
<keyword evidence="6" id="KW-0150">Chloroplast</keyword>
<comment type="similarity">
    <text evidence="1 5">Belongs to the bacterial ribosomal protein bL33 family.</text>
</comment>
<protein>
    <recommendedName>
        <fullName evidence="4 5">Large ribosomal subunit protein bL33c</fullName>
    </recommendedName>
</protein>
<evidence type="ECO:0000256" key="1">
    <source>
        <dbReference type="ARBA" id="ARBA00007596"/>
    </source>
</evidence>
<reference evidence="6" key="2">
    <citation type="submission" date="2021-01" db="EMBL/GenBank/DDBJ databases">
        <authorList>
            <person name="Stull G."/>
            <person name="Qu X.-J."/>
            <person name="Parins-Fukuchi C."/>
            <person name="Yang Y.-Y."/>
            <person name="Yang J.-B."/>
            <person name="Yang Z.-Y."/>
            <person name="Hu Y."/>
            <person name="Ma H."/>
            <person name="Soltis P."/>
            <person name="Soltis D."/>
            <person name="Li D.-Z."/>
            <person name="Smith S."/>
            <person name="Yi T.-S."/>
        </authorList>
    </citation>
    <scope>NUCLEOTIDE SEQUENCE</scope>
</reference>
<dbReference type="Pfam" id="PF00471">
    <property type="entry name" value="Ribosomal_L33"/>
    <property type="match status" value="1"/>
</dbReference>
<dbReference type="NCBIfam" id="NF001764">
    <property type="entry name" value="PRK00504.1"/>
    <property type="match status" value="1"/>
</dbReference>
<name>A0A8F8XAZ3_9CONI</name>
<accession>A0A8F8XAZ3</accession>
<dbReference type="GO" id="GO:0003735">
    <property type="term" value="F:structural constituent of ribosome"/>
    <property type="evidence" value="ECO:0007669"/>
    <property type="project" value="InterPro"/>
</dbReference>
<dbReference type="GO" id="GO:0009507">
    <property type="term" value="C:chloroplast"/>
    <property type="evidence" value="ECO:0007669"/>
    <property type="project" value="UniProtKB-SubCell"/>
</dbReference>
<dbReference type="HAMAP" id="MF_00294">
    <property type="entry name" value="Ribosomal_bL33"/>
    <property type="match status" value="1"/>
</dbReference>
<dbReference type="InterPro" id="IPR038584">
    <property type="entry name" value="Ribosomal_bL33_sf"/>
</dbReference>
<dbReference type="PANTHER" id="PTHR43168">
    <property type="entry name" value="50S RIBOSOMAL PROTEIN L33, CHLOROPLASTIC"/>
    <property type="match status" value="1"/>
</dbReference>
<dbReference type="NCBIfam" id="NF001860">
    <property type="entry name" value="PRK00595.1"/>
    <property type="match status" value="1"/>
</dbReference>
<dbReference type="EMBL" id="MW470988">
    <property type="protein sequence ID" value="QYB22095.1"/>
    <property type="molecule type" value="Genomic_DNA"/>
</dbReference>
<gene>
    <name evidence="5 6" type="primary">rpl33</name>
</gene>
<evidence type="ECO:0000256" key="5">
    <source>
        <dbReference type="HAMAP-Rule" id="MF_00294"/>
    </source>
</evidence>
<keyword evidence="3 5" id="KW-0687">Ribonucleoprotein</keyword>
<dbReference type="PROSITE" id="PS00582">
    <property type="entry name" value="RIBOSOMAL_L33"/>
    <property type="match status" value="1"/>
</dbReference>
<dbReference type="Gene3D" id="2.20.28.120">
    <property type="entry name" value="Ribosomal protein L33"/>
    <property type="match status" value="1"/>
</dbReference>